<sequence length="217" mass="22535">MSNVIQVPLLVDQREEIVTRAAGILKRGGQVIFPTEHSYAIAVDAFNAKAVAELNELRGAPEGTALSVMIGSPRTLSGIAREIPLVGDLLISALWPGLLTLVVPTSLGLAWDLGDGGTLGTVAVRMPLHPLAIDILRATGPLAVTTASLVGTATPLEVGLLPEIILESAELVLDVGALPPGLPSSMIDLTVDPPRLLRAGSYSREALQAIAPDLVLD</sequence>
<accession>A0A1J5Q1P2</accession>
<gene>
    <name evidence="13" type="primary">ywlC_15</name>
    <name evidence="13" type="ORF">GALL_407110</name>
</gene>
<evidence type="ECO:0000256" key="6">
    <source>
        <dbReference type="ARBA" id="ARBA00022694"/>
    </source>
</evidence>
<keyword evidence="6" id="KW-0819">tRNA processing</keyword>
<evidence type="ECO:0000259" key="12">
    <source>
        <dbReference type="PROSITE" id="PS51163"/>
    </source>
</evidence>
<dbReference type="GO" id="GO:0008033">
    <property type="term" value="P:tRNA processing"/>
    <property type="evidence" value="ECO:0007669"/>
    <property type="project" value="UniProtKB-KW"/>
</dbReference>
<evidence type="ECO:0000256" key="9">
    <source>
        <dbReference type="ARBA" id="ARBA00022840"/>
    </source>
</evidence>
<dbReference type="InterPro" id="IPR017945">
    <property type="entry name" value="DHBP_synth_RibB-like_a/b_dom"/>
</dbReference>
<reference evidence="13" key="1">
    <citation type="submission" date="2016-10" db="EMBL/GenBank/DDBJ databases">
        <title>Sequence of Gallionella enrichment culture.</title>
        <authorList>
            <person name="Poehlein A."/>
            <person name="Muehling M."/>
            <person name="Daniel R."/>
        </authorList>
    </citation>
    <scope>NUCLEOTIDE SEQUENCE</scope>
</reference>
<evidence type="ECO:0000313" key="13">
    <source>
        <dbReference type="EMBL" id="OIQ77598.1"/>
    </source>
</evidence>
<evidence type="ECO:0000256" key="8">
    <source>
        <dbReference type="ARBA" id="ARBA00022741"/>
    </source>
</evidence>
<evidence type="ECO:0000256" key="5">
    <source>
        <dbReference type="ARBA" id="ARBA00022679"/>
    </source>
</evidence>
<dbReference type="EMBL" id="MLJW01001577">
    <property type="protein sequence ID" value="OIQ77598.1"/>
    <property type="molecule type" value="Genomic_DNA"/>
</dbReference>
<evidence type="ECO:0000256" key="2">
    <source>
        <dbReference type="ARBA" id="ARBA00007663"/>
    </source>
</evidence>
<evidence type="ECO:0000256" key="7">
    <source>
        <dbReference type="ARBA" id="ARBA00022695"/>
    </source>
</evidence>
<proteinExistence type="inferred from homology"/>
<keyword evidence="8" id="KW-0547">Nucleotide-binding</keyword>
<keyword evidence="9" id="KW-0067">ATP-binding</keyword>
<dbReference type="GO" id="GO:0005524">
    <property type="term" value="F:ATP binding"/>
    <property type="evidence" value="ECO:0007669"/>
    <property type="project" value="UniProtKB-KW"/>
</dbReference>
<dbReference type="GO" id="GO:0061710">
    <property type="term" value="F:L-threonylcarbamoyladenylate synthase"/>
    <property type="evidence" value="ECO:0007669"/>
    <property type="project" value="UniProtKB-EC"/>
</dbReference>
<dbReference type="InterPro" id="IPR006070">
    <property type="entry name" value="Sua5-like_dom"/>
</dbReference>
<protein>
    <recommendedName>
        <fullName evidence="10">L-threonylcarbamoyladenylate synthase</fullName>
        <ecNumber evidence="3">2.7.7.87</ecNumber>
    </recommendedName>
    <alternativeName>
        <fullName evidence="10">L-threonylcarbamoyladenylate synthase</fullName>
    </alternativeName>
</protein>
<dbReference type="GO" id="GO:0003725">
    <property type="term" value="F:double-stranded RNA binding"/>
    <property type="evidence" value="ECO:0007669"/>
    <property type="project" value="InterPro"/>
</dbReference>
<dbReference type="EC" id="2.7.7.87" evidence="3"/>
<name>A0A1J5Q1P2_9ZZZZ</name>
<dbReference type="PANTHER" id="PTHR17490">
    <property type="entry name" value="SUA5"/>
    <property type="match status" value="1"/>
</dbReference>
<dbReference type="Pfam" id="PF01300">
    <property type="entry name" value="Sua5_yciO_yrdC"/>
    <property type="match status" value="1"/>
</dbReference>
<dbReference type="PROSITE" id="PS51163">
    <property type="entry name" value="YRDC"/>
    <property type="match status" value="1"/>
</dbReference>
<comment type="subcellular location">
    <subcellularLocation>
        <location evidence="1">Cytoplasm</location>
    </subcellularLocation>
</comment>
<dbReference type="GO" id="GO:0006450">
    <property type="term" value="P:regulation of translational fidelity"/>
    <property type="evidence" value="ECO:0007669"/>
    <property type="project" value="TreeGrafter"/>
</dbReference>
<keyword evidence="5 13" id="KW-0808">Transferase</keyword>
<dbReference type="Gene3D" id="3.90.870.10">
    <property type="entry name" value="DHBP synthase"/>
    <property type="match status" value="1"/>
</dbReference>
<evidence type="ECO:0000256" key="3">
    <source>
        <dbReference type="ARBA" id="ARBA00012584"/>
    </source>
</evidence>
<evidence type="ECO:0000256" key="4">
    <source>
        <dbReference type="ARBA" id="ARBA00022490"/>
    </source>
</evidence>
<dbReference type="InterPro" id="IPR050156">
    <property type="entry name" value="TC-AMP_synthase_SUA5"/>
</dbReference>
<dbReference type="NCBIfam" id="TIGR00057">
    <property type="entry name" value="L-threonylcarbamoyladenylate synthase"/>
    <property type="match status" value="1"/>
</dbReference>
<feature type="domain" description="YrdC-like" evidence="12">
    <location>
        <begin position="15"/>
        <end position="202"/>
    </location>
</feature>
<keyword evidence="7 13" id="KW-0548">Nucleotidyltransferase</keyword>
<dbReference type="AlphaFoldDB" id="A0A1J5Q1P2"/>
<comment type="similarity">
    <text evidence="2">Belongs to the SUA5 family.</text>
</comment>
<comment type="catalytic activity">
    <reaction evidence="11">
        <text>L-threonine + hydrogencarbonate + ATP = L-threonylcarbamoyladenylate + diphosphate + H2O</text>
        <dbReference type="Rhea" id="RHEA:36407"/>
        <dbReference type="ChEBI" id="CHEBI:15377"/>
        <dbReference type="ChEBI" id="CHEBI:17544"/>
        <dbReference type="ChEBI" id="CHEBI:30616"/>
        <dbReference type="ChEBI" id="CHEBI:33019"/>
        <dbReference type="ChEBI" id="CHEBI:57926"/>
        <dbReference type="ChEBI" id="CHEBI:73682"/>
        <dbReference type="EC" id="2.7.7.87"/>
    </reaction>
</comment>
<dbReference type="PANTHER" id="PTHR17490:SF16">
    <property type="entry name" value="THREONYLCARBAMOYL-AMP SYNTHASE"/>
    <property type="match status" value="1"/>
</dbReference>
<keyword evidence="4" id="KW-0963">Cytoplasm</keyword>
<dbReference type="GO" id="GO:0000049">
    <property type="term" value="F:tRNA binding"/>
    <property type="evidence" value="ECO:0007669"/>
    <property type="project" value="TreeGrafter"/>
</dbReference>
<dbReference type="GO" id="GO:0005737">
    <property type="term" value="C:cytoplasm"/>
    <property type="evidence" value="ECO:0007669"/>
    <property type="project" value="UniProtKB-SubCell"/>
</dbReference>
<evidence type="ECO:0000256" key="10">
    <source>
        <dbReference type="ARBA" id="ARBA00029774"/>
    </source>
</evidence>
<comment type="caution">
    <text evidence="13">The sequence shown here is derived from an EMBL/GenBank/DDBJ whole genome shotgun (WGS) entry which is preliminary data.</text>
</comment>
<evidence type="ECO:0000256" key="11">
    <source>
        <dbReference type="ARBA" id="ARBA00048366"/>
    </source>
</evidence>
<dbReference type="SUPFAM" id="SSF55821">
    <property type="entry name" value="YrdC/RibB"/>
    <property type="match status" value="1"/>
</dbReference>
<organism evidence="13">
    <name type="scientific">mine drainage metagenome</name>
    <dbReference type="NCBI Taxonomy" id="410659"/>
    <lineage>
        <taxon>unclassified sequences</taxon>
        <taxon>metagenomes</taxon>
        <taxon>ecological metagenomes</taxon>
    </lineage>
</organism>
<evidence type="ECO:0000256" key="1">
    <source>
        <dbReference type="ARBA" id="ARBA00004496"/>
    </source>
</evidence>